<keyword evidence="3 4" id="KW-0511">Multifunctional enzyme</keyword>
<name>A0A7W8M7V2_9BURK</name>
<proteinExistence type="inferred from homology"/>
<evidence type="ECO:0000259" key="7">
    <source>
        <dbReference type="Pfam" id="PF01266"/>
    </source>
</evidence>
<dbReference type="SUPFAM" id="SSF51905">
    <property type="entry name" value="FAD/NAD(P)-binding domain"/>
    <property type="match status" value="1"/>
</dbReference>
<comment type="caution">
    <text evidence="9">The sequence shown here is derived from an EMBL/GenBank/DDBJ whole genome shotgun (WGS) entry which is preliminary data.</text>
</comment>
<dbReference type="GO" id="GO:0005737">
    <property type="term" value="C:cytoplasm"/>
    <property type="evidence" value="ECO:0007669"/>
    <property type="project" value="UniProtKB-SubCell"/>
</dbReference>
<comment type="function">
    <text evidence="4">Catalyzes the last two steps in the biosynthesis of 5-methylaminomethyl-2-thiouridine (mnm(5)s(2)U) at the wobble position (U34) in tRNA. Catalyzes the FAD-dependent demodification of cmnm(5)s(2)U34 to nm(5)s(2)U34, followed by the transfer of a methyl group from S-adenosyl-L-methionine to nm(5)s(2)U34, to form mnm(5)s(2)U34.</text>
</comment>
<feature type="region of interest" description="Disordered" evidence="5">
    <location>
        <begin position="406"/>
        <end position="438"/>
    </location>
</feature>
<keyword evidence="6" id="KW-0472">Membrane</keyword>
<feature type="region of interest" description="FAD-dependent cmnm(5)s(2)U34 oxidoreductase" evidence="4">
    <location>
        <begin position="264"/>
        <end position="677"/>
    </location>
</feature>
<reference evidence="9 10" key="1">
    <citation type="submission" date="2020-08" db="EMBL/GenBank/DDBJ databases">
        <title>Genomic Encyclopedia of Type Strains, Phase IV (KMG-IV): sequencing the most valuable type-strain genomes for metagenomic binning, comparative biology and taxonomic classification.</title>
        <authorList>
            <person name="Goeker M."/>
        </authorList>
    </citation>
    <scope>NUCLEOTIDE SEQUENCE [LARGE SCALE GENOMIC DNA]</scope>
    <source>
        <strain evidence="9 10">DSM 29781</strain>
    </source>
</reference>
<dbReference type="HAMAP" id="MF_01102">
    <property type="entry name" value="MnmC"/>
    <property type="match status" value="1"/>
</dbReference>
<comment type="cofactor">
    <cofactor evidence="4">
        <name>FAD</name>
        <dbReference type="ChEBI" id="CHEBI:57692"/>
    </cofactor>
</comment>
<evidence type="ECO:0000259" key="8">
    <source>
        <dbReference type="Pfam" id="PF05430"/>
    </source>
</evidence>
<dbReference type="Proteomes" id="UP000532440">
    <property type="component" value="Unassembled WGS sequence"/>
</dbReference>
<comment type="catalytic activity">
    <reaction evidence="4">
        <text>5-aminomethyl-2-thiouridine(34) in tRNA + S-adenosyl-L-methionine = 5-methylaminomethyl-2-thiouridine(34) in tRNA + S-adenosyl-L-homocysteine + H(+)</text>
        <dbReference type="Rhea" id="RHEA:19569"/>
        <dbReference type="Rhea" id="RHEA-COMP:10195"/>
        <dbReference type="Rhea" id="RHEA-COMP:10197"/>
        <dbReference type="ChEBI" id="CHEBI:15378"/>
        <dbReference type="ChEBI" id="CHEBI:57856"/>
        <dbReference type="ChEBI" id="CHEBI:59789"/>
        <dbReference type="ChEBI" id="CHEBI:74454"/>
        <dbReference type="ChEBI" id="CHEBI:74455"/>
        <dbReference type="EC" id="2.1.1.61"/>
    </reaction>
</comment>
<dbReference type="GO" id="GO:0016645">
    <property type="term" value="F:oxidoreductase activity, acting on the CH-NH group of donors"/>
    <property type="evidence" value="ECO:0007669"/>
    <property type="project" value="InterPro"/>
</dbReference>
<accession>A0A7W8M7V2</accession>
<keyword evidence="2 4" id="KW-0560">Oxidoreductase</keyword>
<dbReference type="InterPro" id="IPR008471">
    <property type="entry name" value="MnmC-like_methylTransf"/>
</dbReference>
<keyword evidence="4" id="KW-0819">tRNA processing</keyword>
<dbReference type="InterPro" id="IPR006076">
    <property type="entry name" value="FAD-dep_OxRdtase"/>
</dbReference>
<protein>
    <recommendedName>
        <fullName evidence="4">tRNA 5-methylaminomethyl-2-thiouridine biosynthesis bifunctional protein MnmC</fullName>
        <shortName evidence="4">tRNA mnm(5)s(2)U biosynthesis bifunctional protein</shortName>
    </recommendedName>
    <domain>
        <recommendedName>
            <fullName evidence="4">tRNA (mnm(5)s(2)U34)-methyltransferase</fullName>
            <ecNumber evidence="4">2.1.1.61</ecNumber>
        </recommendedName>
    </domain>
    <domain>
        <recommendedName>
            <fullName evidence="4">FAD-dependent cmnm(5)s(2)U34 oxidoreductase</fullName>
            <ecNumber evidence="4">1.5.-.-</ecNumber>
        </recommendedName>
    </domain>
</protein>
<keyword evidence="1 4" id="KW-0949">S-adenosyl-L-methionine</keyword>
<dbReference type="AlphaFoldDB" id="A0A7W8M7V2"/>
<evidence type="ECO:0000256" key="5">
    <source>
        <dbReference type="SAM" id="MobiDB-lite"/>
    </source>
</evidence>
<dbReference type="Pfam" id="PF05430">
    <property type="entry name" value="Methyltransf_30"/>
    <property type="match status" value="1"/>
</dbReference>
<feature type="transmembrane region" description="Helical" evidence="6">
    <location>
        <begin position="65"/>
        <end position="85"/>
    </location>
</feature>
<dbReference type="Gene3D" id="3.40.50.150">
    <property type="entry name" value="Vaccinia Virus protein VP39"/>
    <property type="match status" value="1"/>
</dbReference>
<dbReference type="EC" id="1.5.-.-" evidence="4"/>
<gene>
    <name evidence="4" type="primary">mnmC</name>
    <name evidence="9" type="ORF">HNQ70_000328</name>
</gene>
<feature type="domain" description="MnmC-like methyltransferase" evidence="8">
    <location>
        <begin position="126"/>
        <end position="239"/>
    </location>
</feature>
<dbReference type="EC" id="2.1.1.61" evidence="4"/>
<dbReference type="InterPro" id="IPR029063">
    <property type="entry name" value="SAM-dependent_MTases_sf"/>
</dbReference>
<keyword evidence="6" id="KW-1133">Transmembrane helix</keyword>
<dbReference type="InterPro" id="IPR047785">
    <property type="entry name" value="tRNA_MNMC2"/>
</dbReference>
<evidence type="ECO:0000256" key="1">
    <source>
        <dbReference type="ARBA" id="ARBA00022691"/>
    </source>
</evidence>
<dbReference type="EMBL" id="JACHGB010000001">
    <property type="protein sequence ID" value="MBB5270344.1"/>
    <property type="molecule type" value="Genomic_DNA"/>
</dbReference>
<evidence type="ECO:0000313" key="9">
    <source>
        <dbReference type="EMBL" id="MBB5270344.1"/>
    </source>
</evidence>
<evidence type="ECO:0000256" key="3">
    <source>
        <dbReference type="ARBA" id="ARBA00023268"/>
    </source>
</evidence>
<keyword evidence="4 9" id="KW-0489">Methyltransferase</keyword>
<keyword evidence="4" id="KW-0274">FAD</keyword>
<keyword evidence="4 9" id="KW-0808">Transferase</keyword>
<evidence type="ECO:0000256" key="4">
    <source>
        <dbReference type="HAMAP-Rule" id="MF_01102"/>
    </source>
</evidence>
<keyword evidence="4" id="KW-0285">Flavoprotein</keyword>
<dbReference type="Gene3D" id="3.30.9.10">
    <property type="entry name" value="D-Amino Acid Oxidase, subunit A, domain 2"/>
    <property type="match status" value="1"/>
</dbReference>
<dbReference type="InterPro" id="IPR036188">
    <property type="entry name" value="FAD/NAD-bd_sf"/>
</dbReference>
<dbReference type="GO" id="GO:0050660">
    <property type="term" value="F:flavin adenine dinucleotide binding"/>
    <property type="evidence" value="ECO:0007669"/>
    <property type="project" value="UniProtKB-UniRule"/>
</dbReference>
<comment type="similarity">
    <text evidence="4">In the N-terminal section; belongs to the methyltransferase superfamily. tRNA (mnm(5)s(2)U34)-methyltransferase family.</text>
</comment>
<feature type="region of interest" description="tRNA (mnm(5)s(2)U34)-methyltransferase" evidence="4">
    <location>
        <begin position="1"/>
        <end position="241"/>
    </location>
</feature>
<dbReference type="PANTHER" id="PTHR39963:SF1">
    <property type="entry name" value="MNMC-LIKE METHYLTRANSFERASE DOMAIN-CONTAINING PROTEIN"/>
    <property type="match status" value="1"/>
</dbReference>
<dbReference type="InterPro" id="IPR023032">
    <property type="entry name" value="tRNA_MAMT_biosynth_bifunc_MnmC"/>
</dbReference>
<evidence type="ECO:0000313" key="10">
    <source>
        <dbReference type="Proteomes" id="UP000532440"/>
    </source>
</evidence>
<feature type="domain" description="FAD dependent oxidoreductase" evidence="7">
    <location>
        <begin position="441"/>
        <end position="644"/>
    </location>
</feature>
<keyword evidence="6" id="KW-0812">Transmembrane</keyword>
<dbReference type="GO" id="GO:0002097">
    <property type="term" value="P:tRNA wobble base modification"/>
    <property type="evidence" value="ECO:0007669"/>
    <property type="project" value="UniProtKB-UniRule"/>
</dbReference>
<dbReference type="RefSeq" id="WP_183963642.1">
    <property type="nucleotide sequence ID" value="NZ_BAABEW010000016.1"/>
</dbReference>
<dbReference type="PANTHER" id="PTHR39963">
    <property type="entry name" value="SLL0983 PROTEIN"/>
    <property type="match status" value="1"/>
</dbReference>
<dbReference type="Pfam" id="PF01266">
    <property type="entry name" value="DAO"/>
    <property type="match status" value="2"/>
</dbReference>
<evidence type="ECO:0000256" key="2">
    <source>
        <dbReference type="ARBA" id="ARBA00023002"/>
    </source>
</evidence>
<comment type="similarity">
    <text evidence="4">In the C-terminal section; belongs to the DAO family.</text>
</comment>
<feature type="domain" description="FAD dependent oxidoreductase" evidence="7">
    <location>
        <begin position="261"/>
        <end position="404"/>
    </location>
</feature>
<organism evidence="9 10">
    <name type="scientific">Quisquiliibacterium transsilvanicum</name>
    <dbReference type="NCBI Taxonomy" id="1549638"/>
    <lineage>
        <taxon>Bacteria</taxon>
        <taxon>Pseudomonadati</taxon>
        <taxon>Pseudomonadota</taxon>
        <taxon>Betaproteobacteria</taxon>
        <taxon>Burkholderiales</taxon>
        <taxon>Burkholderiaceae</taxon>
        <taxon>Quisquiliibacterium</taxon>
    </lineage>
</organism>
<dbReference type="NCBIfam" id="NF033855">
    <property type="entry name" value="tRNA_MNMC2"/>
    <property type="match status" value="1"/>
</dbReference>
<dbReference type="Gene3D" id="3.50.50.60">
    <property type="entry name" value="FAD/NAD(P)-binding domain"/>
    <property type="match status" value="1"/>
</dbReference>
<evidence type="ECO:0000256" key="6">
    <source>
        <dbReference type="SAM" id="Phobius"/>
    </source>
</evidence>
<keyword evidence="4" id="KW-0963">Cytoplasm</keyword>
<sequence>MSAANLANLAAASHCADLAFDDAGRPYSPRYRDVYRSRAGASGEARAVFIDGCRLRERWRGRDRFAIVELGFGLGVNFLATLAAWRADPQRPQRLDYVSVELHPLDADSLAQALAAFGADGDDVRGLLDAWPLPLPGLHRIRFADGGVTLTLAFGDAERMAGRLPVAADAFYLDGFAPSRNPRMWSPGLMKSLARLARPGATLATYSAAHAVREALVQAGFEVRLAPGFGGKLERIVAEYAPRWRTHSPPSGPLSWPWREAVVVGAGLAGTAVASALSRRGWRVALLDRHSAPCAEGSAQPLVADHLHVAPDDNPLARLSRAALLLERAHFPGPAPIGKLQVADSDAEHEQQAACMRALGFPEHFVRVLDAEAAADATGMRVSRGGLWLPLCDAADPAARCQAQLQPRTTPATGAPPDQDQRTDLAAGSGSSEPSDVGAIVFRPGCEVARIDLRDGLWHALATDGGTLACAPVLVLANAGDAVRLAGQGAIALRRVRGQTTLLARDALPGLRAVLGGDAYACPLPGGGALVGSSFDDGDTLAPDPQADLSNLRRLSRMLAPEDAEPERLFAASRPGACGFRFVARDRLPLVGQLPDEAAIRSRAAEFARNDRLPLPMLSGLYGAFAFGSRGLLWSGLAAEILAAEIDGGAAPVETDLLAALAPARFLRQQLRRRRLR</sequence>
<keyword evidence="10" id="KW-1185">Reference proteome</keyword>
<comment type="subcellular location">
    <subcellularLocation>
        <location evidence="4">Cytoplasm</location>
    </subcellularLocation>
</comment>
<dbReference type="GO" id="GO:0004808">
    <property type="term" value="F:tRNA (5-methylaminomethyl-2-thiouridylate)(34)-methyltransferase activity"/>
    <property type="evidence" value="ECO:0007669"/>
    <property type="project" value="UniProtKB-EC"/>
</dbReference>
<dbReference type="GO" id="GO:0032259">
    <property type="term" value="P:methylation"/>
    <property type="evidence" value="ECO:0007669"/>
    <property type="project" value="UniProtKB-KW"/>
</dbReference>